<dbReference type="Gene3D" id="3.30.1380.10">
    <property type="match status" value="1"/>
</dbReference>
<comment type="caution">
    <text evidence="2">The sequence shown here is derived from an EMBL/GenBank/DDBJ whole genome shotgun (WGS) entry which is preliminary data.</text>
</comment>
<reference evidence="2 3" key="1">
    <citation type="submission" date="2018-03" db="EMBL/GenBank/DDBJ databases">
        <title>The uncultured portion of the human microbiome is neutrally assembled.</title>
        <authorList>
            <person name="Jeraldo P."/>
            <person name="Boardman L."/>
            <person name="White B.A."/>
            <person name="Nelson H."/>
            <person name="Goldenfeld N."/>
            <person name="Chia N."/>
        </authorList>
    </citation>
    <scope>NUCLEOTIDE SEQUENCE [LARGE SCALE GENOMIC DNA]</scope>
    <source>
        <strain evidence="2">CIM:MAG 903</strain>
    </source>
</reference>
<dbReference type="AlphaFoldDB" id="A0A316M3V6"/>
<evidence type="ECO:0000313" key="3">
    <source>
        <dbReference type="Proteomes" id="UP000246114"/>
    </source>
</evidence>
<protein>
    <recommendedName>
        <fullName evidence="1">Peptidase M15A C-terminal domain-containing protein</fullName>
    </recommendedName>
</protein>
<proteinExistence type="predicted"/>
<dbReference type="InterPro" id="IPR013230">
    <property type="entry name" value="Peptidase_M15A_C"/>
</dbReference>
<organism evidence="2 3">
    <name type="scientific">Clostridium cadaveris</name>
    <dbReference type="NCBI Taxonomy" id="1529"/>
    <lineage>
        <taxon>Bacteria</taxon>
        <taxon>Bacillati</taxon>
        <taxon>Bacillota</taxon>
        <taxon>Clostridia</taxon>
        <taxon>Eubacteriales</taxon>
        <taxon>Clostridiaceae</taxon>
        <taxon>Clostridium</taxon>
    </lineage>
</organism>
<accession>A0A316M3V6</accession>
<feature type="non-terminal residue" evidence="2">
    <location>
        <position position="104"/>
    </location>
</feature>
<gene>
    <name evidence="2" type="ORF">DBY38_11370</name>
</gene>
<name>A0A316M3V6_9CLOT</name>
<dbReference type="InterPro" id="IPR009045">
    <property type="entry name" value="Zn_M74/Hedgehog-like"/>
</dbReference>
<dbReference type="Pfam" id="PF08291">
    <property type="entry name" value="Peptidase_M15_3"/>
    <property type="match status" value="1"/>
</dbReference>
<evidence type="ECO:0000259" key="1">
    <source>
        <dbReference type="Pfam" id="PF08291"/>
    </source>
</evidence>
<sequence length="104" mass="11706">MEETPHFLHTSLADGNKGDNMVNTYSLKRDGATQLSPHFKVREFAEPGNDNILIDDTLIDQLEALYARLDCTKIIITSGYRTDAKASRHAEGRAADINCWHMEN</sequence>
<feature type="domain" description="Peptidase M15A C-terminal" evidence="1">
    <location>
        <begin position="55"/>
        <end position="99"/>
    </location>
</feature>
<dbReference type="SUPFAM" id="SSF55166">
    <property type="entry name" value="Hedgehog/DD-peptidase"/>
    <property type="match status" value="1"/>
</dbReference>
<dbReference type="Proteomes" id="UP000246114">
    <property type="component" value="Unassembled WGS sequence"/>
</dbReference>
<dbReference type="EMBL" id="QAMZ01000050">
    <property type="protein sequence ID" value="PWL52318.1"/>
    <property type="molecule type" value="Genomic_DNA"/>
</dbReference>
<evidence type="ECO:0000313" key="2">
    <source>
        <dbReference type="EMBL" id="PWL52318.1"/>
    </source>
</evidence>